<organism evidence="2 3">
    <name type="scientific">Devosia riboflavina</name>
    <dbReference type="NCBI Taxonomy" id="46914"/>
    <lineage>
        <taxon>Bacteria</taxon>
        <taxon>Pseudomonadati</taxon>
        <taxon>Pseudomonadota</taxon>
        <taxon>Alphaproteobacteria</taxon>
        <taxon>Hyphomicrobiales</taxon>
        <taxon>Devosiaceae</taxon>
        <taxon>Devosia</taxon>
    </lineage>
</organism>
<dbReference type="AlphaFoldDB" id="A0A087LXP7"/>
<evidence type="ECO:0000256" key="1">
    <source>
        <dbReference type="SAM" id="SignalP"/>
    </source>
</evidence>
<dbReference type="Proteomes" id="UP000028981">
    <property type="component" value="Unassembled WGS sequence"/>
</dbReference>
<reference evidence="2 3" key="1">
    <citation type="submission" date="2014-08" db="EMBL/GenBank/DDBJ databases">
        <authorList>
            <person name="Hassan Y.I."/>
            <person name="Lepp D."/>
            <person name="Zhou T."/>
        </authorList>
    </citation>
    <scope>NUCLEOTIDE SEQUENCE [LARGE SCALE GENOMIC DNA]</scope>
    <source>
        <strain evidence="2 3">IFO13584</strain>
    </source>
</reference>
<protein>
    <recommendedName>
        <fullName evidence="4">DUF3718 domain-containing protein</fullName>
    </recommendedName>
</protein>
<name>A0A087LXP7_9HYPH</name>
<evidence type="ECO:0000313" key="2">
    <source>
        <dbReference type="EMBL" id="KFL29400.1"/>
    </source>
</evidence>
<keyword evidence="1" id="KW-0732">Signal</keyword>
<dbReference type="EMBL" id="JQGC01000027">
    <property type="protein sequence ID" value="KFL29400.1"/>
    <property type="molecule type" value="Genomic_DNA"/>
</dbReference>
<feature type="signal peptide" evidence="1">
    <location>
        <begin position="1"/>
        <end position="24"/>
    </location>
</feature>
<sequence length="141" mass="15104">MLKITTLAILAGLVTATSVAPSFAQFAVPGAQNHPTPTSSSVECDEIMGHMRSVRQADINAIHGNRVSLQAVCEDLTVLGKNAYGSLFVNGNVNHLRVPIARNATLMAALTAKGYDQHDVVSLRHGANDSIILYVHQRDMN</sequence>
<dbReference type="STRING" id="46914.JP75_21815"/>
<proteinExistence type="predicted"/>
<evidence type="ECO:0000313" key="3">
    <source>
        <dbReference type="Proteomes" id="UP000028981"/>
    </source>
</evidence>
<dbReference type="RefSeq" id="WP_035086647.1">
    <property type="nucleotide sequence ID" value="NZ_JQGC01000027.1"/>
</dbReference>
<gene>
    <name evidence="2" type="ORF">JP75_21815</name>
</gene>
<keyword evidence="3" id="KW-1185">Reference proteome</keyword>
<evidence type="ECO:0008006" key="4">
    <source>
        <dbReference type="Google" id="ProtNLM"/>
    </source>
</evidence>
<feature type="chain" id="PRO_5001825677" description="DUF3718 domain-containing protein" evidence="1">
    <location>
        <begin position="25"/>
        <end position="141"/>
    </location>
</feature>
<accession>A0A087LXP7</accession>
<comment type="caution">
    <text evidence="2">The sequence shown here is derived from an EMBL/GenBank/DDBJ whole genome shotgun (WGS) entry which is preliminary data.</text>
</comment>
<dbReference type="OrthoDB" id="7950734at2"/>